<dbReference type="EMBL" id="VIIS01001657">
    <property type="protein sequence ID" value="KAF0294802.1"/>
    <property type="molecule type" value="Genomic_DNA"/>
</dbReference>
<evidence type="ECO:0000313" key="2">
    <source>
        <dbReference type="Proteomes" id="UP000440578"/>
    </source>
</evidence>
<proteinExistence type="predicted"/>
<accession>A0A6A4VVI7</accession>
<gene>
    <name evidence="1" type="ORF">FJT64_007584</name>
</gene>
<protein>
    <submittedName>
        <fullName evidence="1">Uncharacterized protein</fullName>
    </submittedName>
</protein>
<comment type="caution">
    <text evidence="1">The sequence shown here is derived from an EMBL/GenBank/DDBJ whole genome shotgun (WGS) entry which is preliminary data.</text>
</comment>
<reference evidence="1 2" key="1">
    <citation type="submission" date="2019-07" db="EMBL/GenBank/DDBJ databases">
        <title>Draft genome assembly of a fouling barnacle, Amphibalanus amphitrite (Darwin, 1854): The first reference genome for Thecostraca.</title>
        <authorList>
            <person name="Kim W."/>
        </authorList>
    </citation>
    <scope>NUCLEOTIDE SEQUENCE [LARGE SCALE GENOMIC DNA]</scope>
    <source>
        <strain evidence="1">SNU_AA5</strain>
        <tissue evidence="1">Soma without cirri and trophi</tissue>
    </source>
</reference>
<organism evidence="1 2">
    <name type="scientific">Amphibalanus amphitrite</name>
    <name type="common">Striped barnacle</name>
    <name type="synonym">Balanus amphitrite</name>
    <dbReference type="NCBI Taxonomy" id="1232801"/>
    <lineage>
        <taxon>Eukaryota</taxon>
        <taxon>Metazoa</taxon>
        <taxon>Ecdysozoa</taxon>
        <taxon>Arthropoda</taxon>
        <taxon>Crustacea</taxon>
        <taxon>Multicrustacea</taxon>
        <taxon>Cirripedia</taxon>
        <taxon>Thoracica</taxon>
        <taxon>Thoracicalcarea</taxon>
        <taxon>Balanomorpha</taxon>
        <taxon>Balanoidea</taxon>
        <taxon>Balanidae</taxon>
        <taxon>Amphibalaninae</taxon>
        <taxon>Amphibalanus</taxon>
    </lineage>
</organism>
<evidence type="ECO:0000313" key="1">
    <source>
        <dbReference type="EMBL" id="KAF0294802.1"/>
    </source>
</evidence>
<dbReference type="Proteomes" id="UP000440578">
    <property type="component" value="Unassembled WGS sequence"/>
</dbReference>
<dbReference type="AlphaFoldDB" id="A0A6A4VVI7"/>
<sequence length="205" mass="23159">MEGGLLAAVRVSGASHLETTVLLRDLDFLDKLTNPCQITNTGRPLPTSRRQEGRDSELQIELRLASSLARFVREASRHEAMPEMYRVFLIETAHLYLMAQEIRESHQTCGNESRGLVDELFSLAGHLQNILCVISESVHRPDLETVLNSVPDLGLSKYRNCHRRLMRNCLVLENTSAMLSLSLQYMSEQRAAQSNDIRPRLMVVG</sequence>
<keyword evidence="2" id="KW-1185">Reference proteome</keyword>
<dbReference type="OrthoDB" id="6336626at2759"/>
<name>A0A6A4VVI7_AMPAM</name>